<name>A0A3Q0KGE0_SCHMA</name>
<feature type="transmembrane region" description="Helical" evidence="7">
    <location>
        <begin position="2557"/>
        <end position="2582"/>
    </location>
</feature>
<dbReference type="Pfam" id="PF01825">
    <property type="entry name" value="GPS"/>
    <property type="match status" value="1"/>
</dbReference>
<dbReference type="Gene3D" id="1.20.1070.10">
    <property type="entry name" value="Rhodopsin 7-helix transmembrane proteins"/>
    <property type="match status" value="1"/>
</dbReference>
<feature type="transmembrane region" description="Helical" evidence="7">
    <location>
        <begin position="2627"/>
        <end position="2649"/>
    </location>
</feature>
<dbReference type="PANTHER" id="PTHR47767">
    <property type="entry name" value="ADHESION G PROTEIN-COUPLED RECEPTOR G7"/>
    <property type="match status" value="1"/>
</dbReference>
<evidence type="ECO:0000256" key="2">
    <source>
        <dbReference type="ARBA" id="ARBA00022692"/>
    </source>
</evidence>
<sequence>MTEAVVLTTVSTVESATNATQISLLLRSTTNTLSNTSSVDPMLATTSSPTTTDINTTTISPTVVATTTTTVSPTTSTTNTSTTTIIMVTTKNTTTTNTTSNTNALLTVINTTVSPTVTTTTTASTSAIRNTTITNTNSTTNTTIINPTSNVTTTTIIPANTTMVTTTITPKTTITNTTATTSNTTITTTTTTNKATTVNPTTSTTTAVTTTTSLKGTNTATTNTTSTTNTTNISPTITTATTTTTVKPTTNTIISNTSSGVTYTNKSTTNTTNWTIISNTTNTTTTTNTTSPITTNSTTNATTTSNTKNSTTTISPITTVIGIVSPVIKLPSFEDDTGPKPIELPVPKYELPNEDLVDVRYENTANHYWSFKRVLEKSFIFDRAPDRNILTRSIYDRLSFFDSKLSTAGPIYNDLNNMQKTLFKSLNGTLPEGRLTSPGIHKTQDSIHINSNENESCICLLDDITRERYYFKQCLLDINECDYGLSLSVWLQFTTETFSPKEVLISTAPEKGKGFSLSINNGMLQFELRTADTLWKVSSPITKTLNQWINIGVAWGKSAQNIKLVINGKLVAMKNNYQGAQYLGSNSTPTSIWVGCDRGLDGEKIASSVNPGIRIVTVALWYWPIQLNELFSGGLEHYLLTEKVTKPLVPQPVKITNYADYTNEVEELIPDEQISEILNPIYLMADYYNPLLVLPINYIRNDIELVADRSGLKTAYQLTSNRSCFEVKLFNVKTCPGNISLCVQGLSMGVWLKIPDILSTTVGILDILELVNGITVSVYNNYINIFINSTKGIVVFRVYSVVPKDIWFNIGISLSSFIDPTVAVYFNGIPIPVEQVSPPTRTPLQRTDRCLNGLILGSSKIEQSAVGIAYNDFILWYRWLYSFESHLFVGYTRAQQANLHNASYYWTPDPYIAYDSNVQIQVRQKYKYLQPENDYSLTSIPGYSLASIYRPKFVTFHFSQDDYENKSKVPVFEMKPQQYMMLGQRKSSEVISTNLIWTGKCLIEPSLSACNAHGFSISIWIKLLSVSQNRLRFYLNSGDGGTSLSAMSYYRGISIFTDTSLIGVSISQLSLTWQLVLDSSSYKIGQWINIGILWRGDVGLTLLLDGVNYGSVLSNGQKVYKPRESPPYLVLGRYDTDHQTTWLSPSDADYAAKQNSGNEPQWEMSHYALGDIAYFNRLLSHKEYNEQIGLLGNPYLRNILGHVWFGRNMISPPISQIMEAVSRNISKPGPILNGAVSSSVLLLRNPEAVQLSMGGSLRLGTFKVNECPFDLQNCQKGLSIGGWYRFGGYFIKPTELQIEPIILFTGSGGDYGLAISYNGALLGGWLQYNIIQNNIIIQNYWLCIADNLKIGLNQYNMQWIHFSFIWGINKINNNNDNVLQLLINGLIIIECNKNIPINNPLYHKWINKAINKSINLFNETNTNKQSFLLISSKTLDPIQQIQYSISLLSLQSKYLTLNNLMNLIGIEYYEIIDLLYSTFYWKISGLYNQLTTNRIQSSNVYYGHDQYNNPNSALCTEGNNLSYIIFNGDKINHYGDMTNLYESCLYDPSICKRYSLSLRFILLKLPNELNGYYEILRTIPINNGIKTVGLRMYLSLDQNDIIIEIRSQYLTYKYTIKLDLIQQPGKWINMQIFYYQDHPLTISIDGNTNLSNQNGTIMNEINSKLTADERLKQNLIIGRGIKMCISSMTLYDISNENNFDLIVNTVNSQICYTNMDMFEELKGSMNDYKNRTNYASKLENFIRPLLFPSISCIQNPDICSNNGMTMSMWIMINGFVNEEGENLDVKNNESLTAIILSTGPPDNPGILIQVSGQLENENLKLSLKTSIYTQNYLWQVDSNNALELGQWTNIAFSWFSQPEENSGSLEIYINGLRKQSSTIPTSMLNMNTELNDTSKVFIGSVYYNVNKNTTNSVNKVFATGGIANLAYWESKNVISCSKPRKTKKFLLGDCESDTDVPETVTCIMMQGCRQVDGLVCMDRTLPNLIQMASQANKLIYPSDFIKVLQISIELLQIYKPHQTTPTTTDNHNDISFGLNIISSTMNIIHSWYKVMESFTNINDQFIINEIILLKQNIHYLITNLINLLLSTKFQLIWLQLINDHYIKYNKLLSELNYIFLFISKINNNQYNQLNSYYIINKLKYINVISYSLNFNLINNFNNNSNNNNSSDNNNNCVIDNKNPITLNISYPTNTGNEMYHSQFQIKTNDQQNIQLNGALTILSILSHNNTTENLKIIDIPLDKFSSNVTHYQQNYIDNEQKDSYNMTTTSQLEIPLVFLIASPLYSVEFYTENHSYTTIQINYTVPLLRLNKYYSVYYYETTWRMKWMAYNAEKYNEGLLANEIRCVYWDDQLDTNGAWNTNGCQIIKSTKTHVQCSCNHLSLFAVAMESEDAPYRSVPIWKAWGTKSESECTMLMNIIIFGGNGLSLTCSLILILTLIIVWKKASIPDVCLTRMGLCLCQIGFHATLLIEPLINQYQIPCQAIGVSLNLFAILVSSWLSNEAISLFKSFVLGQLKLTYCWTWITGIVIPVSLVLIPAVVSKLNSQGGDLLCLPAHESLEFWIMFGSIFAYTIINIMVCFTLTCNIETPAFLSPKILDRLLTRVKKLNSLLLYYIITWSLLFVVIQLAIPYVVFVAFALVSLQGTWSFVIYGLEDRELFKACLRNTQKQRRSDNILETNKLSTDPVIKNTEKDELHITDQSSHHYNSTAVSQQHQDTRNDTRILQRNKSNKKDIE</sequence>
<evidence type="ECO:0000256" key="5">
    <source>
        <dbReference type="ARBA" id="ARBA00023157"/>
    </source>
</evidence>
<comment type="subcellular location">
    <subcellularLocation>
        <location evidence="1">Membrane</location>
    </subcellularLocation>
</comment>
<feature type="transmembrane region" description="Helical" evidence="7">
    <location>
        <begin position="2410"/>
        <end position="2435"/>
    </location>
</feature>
<organism evidence="9 10">
    <name type="scientific">Schistosoma mansoni</name>
    <name type="common">Blood fluke</name>
    <dbReference type="NCBI Taxonomy" id="6183"/>
    <lineage>
        <taxon>Eukaryota</taxon>
        <taxon>Metazoa</taxon>
        <taxon>Spiralia</taxon>
        <taxon>Lophotrochozoa</taxon>
        <taxon>Platyhelminthes</taxon>
        <taxon>Trematoda</taxon>
        <taxon>Digenea</taxon>
        <taxon>Strigeidida</taxon>
        <taxon>Schistosomatoidea</taxon>
        <taxon>Schistosomatidae</taxon>
        <taxon>Schistosoma</taxon>
    </lineage>
</organism>
<keyword evidence="4 7" id="KW-0472">Membrane</keyword>
<dbReference type="Proteomes" id="UP000008854">
    <property type="component" value="Unassembled WGS sequence"/>
</dbReference>
<reference evidence="9" key="1">
    <citation type="journal article" date="2012" name="PLoS Negl. Trop. Dis.">
        <title>A systematically improved high quality genome and transcriptome of the human blood fluke Schistosoma mansoni.</title>
        <authorList>
            <person name="Protasio A.V."/>
            <person name="Tsai I.J."/>
            <person name="Babbage A."/>
            <person name="Nichol S."/>
            <person name="Hunt M."/>
            <person name="Aslett M.A."/>
            <person name="De Silva N."/>
            <person name="Velarde G.S."/>
            <person name="Anderson T.J."/>
            <person name="Clark R.C."/>
            <person name="Davidson C."/>
            <person name="Dillon G.P."/>
            <person name="Holroyd N.E."/>
            <person name="LoVerde P.T."/>
            <person name="Lloyd C."/>
            <person name="McQuillan J."/>
            <person name="Oliveira G."/>
            <person name="Otto T.D."/>
            <person name="Parker-Manuel S.J."/>
            <person name="Quail M.A."/>
            <person name="Wilson R.A."/>
            <person name="Zerlotini A."/>
            <person name="Dunne D.W."/>
            <person name="Berriman M."/>
        </authorList>
    </citation>
    <scope>NUCLEOTIDE SEQUENCE [LARGE SCALE GENOMIC DNA]</scope>
    <source>
        <strain evidence="9">Puerto Rican</strain>
    </source>
</reference>
<dbReference type="GO" id="GO:0016020">
    <property type="term" value="C:membrane"/>
    <property type="evidence" value="ECO:0007669"/>
    <property type="project" value="UniProtKB-SubCell"/>
</dbReference>
<dbReference type="Gene3D" id="2.60.120.200">
    <property type="match status" value="2"/>
</dbReference>
<dbReference type="SMART" id="SM00303">
    <property type="entry name" value="GPS"/>
    <property type="match status" value="1"/>
</dbReference>
<feature type="transmembrane region" description="Helical" evidence="7">
    <location>
        <begin position="2516"/>
        <end position="2537"/>
    </location>
</feature>
<keyword evidence="3 7" id="KW-1133">Transmembrane helix</keyword>
<accession>A0A3Q0KGE0</accession>
<dbReference type="InterPro" id="IPR053066">
    <property type="entry name" value="ADGR_G7"/>
</dbReference>
<keyword evidence="9" id="KW-1185">Reference proteome</keyword>
<dbReference type="InterPro" id="IPR057244">
    <property type="entry name" value="GAIN_B"/>
</dbReference>
<feature type="transmembrane region" description="Helical" evidence="7">
    <location>
        <begin position="2447"/>
        <end position="2466"/>
    </location>
</feature>
<keyword evidence="5" id="KW-1015">Disulfide bond</keyword>
<reference evidence="10" key="2">
    <citation type="submission" date="2018-12" db="UniProtKB">
        <authorList>
            <consortium name="WormBaseParasite"/>
        </authorList>
    </citation>
    <scope>IDENTIFICATION</scope>
    <source>
        <strain evidence="10">Puerto Rican</strain>
    </source>
</reference>
<evidence type="ECO:0000256" key="7">
    <source>
        <dbReference type="SAM" id="Phobius"/>
    </source>
</evidence>
<evidence type="ECO:0000256" key="4">
    <source>
        <dbReference type="ARBA" id="ARBA00023136"/>
    </source>
</evidence>
<evidence type="ECO:0000313" key="9">
    <source>
        <dbReference type="Proteomes" id="UP000008854"/>
    </source>
</evidence>
<dbReference type="STRING" id="6183.A0A3Q0KGE0"/>
<protein>
    <submittedName>
        <fullName evidence="10">Putative long-N-terminal adhesion GPCR</fullName>
    </submittedName>
</protein>
<evidence type="ECO:0000256" key="1">
    <source>
        <dbReference type="ARBA" id="ARBA00004370"/>
    </source>
</evidence>
<feature type="compositionally biased region" description="Low complexity" evidence="6">
    <location>
        <begin position="45"/>
        <end position="54"/>
    </location>
</feature>
<dbReference type="InterPro" id="IPR000203">
    <property type="entry name" value="GPS"/>
</dbReference>
<evidence type="ECO:0000256" key="6">
    <source>
        <dbReference type="SAM" id="MobiDB-lite"/>
    </source>
</evidence>
<keyword evidence="2 7" id="KW-0812">Transmembrane</keyword>
<feature type="region of interest" description="Disordered" evidence="6">
    <location>
        <begin position="33"/>
        <end position="54"/>
    </location>
</feature>
<dbReference type="InterPro" id="IPR013320">
    <property type="entry name" value="ConA-like_dom_sf"/>
</dbReference>
<evidence type="ECO:0000313" key="10">
    <source>
        <dbReference type="WBParaSite" id="Smp_058380.1"/>
    </source>
</evidence>
<dbReference type="PROSITE" id="PS50221">
    <property type="entry name" value="GAIN_B"/>
    <property type="match status" value="1"/>
</dbReference>
<evidence type="ECO:0000256" key="3">
    <source>
        <dbReference type="ARBA" id="ARBA00022989"/>
    </source>
</evidence>
<feature type="transmembrane region" description="Helical" evidence="7">
    <location>
        <begin position="2478"/>
        <end position="2495"/>
    </location>
</feature>
<feature type="region of interest" description="Disordered" evidence="6">
    <location>
        <begin position="288"/>
        <end position="309"/>
    </location>
</feature>
<dbReference type="WBParaSite" id="Smp_058380.1">
    <property type="protein sequence ID" value="Smp_058380.1"/>
    <property type="gene ID" value="Smp_058380"/>
</dbReference>
<dbReference type="InterPro" id="IPR046338">
    <property type="entry name" value="GAIN_dom_sf"/>
</dbReference>
<feature type="region of interest" description="Disordered" evidence="6">
    <location>
        <begin position="2702"/>
        <end position="2731"/>
    </location>
</feature>
<feature type="transmembrane region" description="Helical" evidence="7">
    <location>
        <begin position="2603"/>
        <end position="2621"/>
    </location>
</feature>
<dbReference type="SUPFAM" id="SSF49899">
    <property type="entry name" value="Concanavalin A-like lectins/glucanases"/>
    <property type="match status" value="3"/>
</dbReference>
<evidence type="ECO:0000259" key="8">
    <source>
        <dbReference type="PROSITE" id="PS50221"/>
    </source>
</evidence>
<feature type="domain" description="GAIN-B" evidence="8">
    <location>
        <begin position="2248"/>
        <end position="2390"/>
    </location>
</feature>
<dbReference type="Gene3D" id="2.60.220.50">
    <property type="match status" value="1"/>
</dbReference>
<dbReference type="PANTHER" id="PTHR47767:SF2">
    <property type="entry name" value="GPS DOMAIN-CONTAINING PROTEIN"/>
    <property type="match status" value="1"/>
</dbReference>
<proteinExistence type="predicted"/>
<dbReference type="InParanoid" id="A0A3Q0KGE0"/>